<dbReference type="GO" id="GO:0005634">
    <property type="term" value="C:nucleus"/>
    <property type="evidence" value="ECO:0007669"/>
    <property type="project" value="TreeGrafter"/>
</dbReference>
<evidence type="ECO:0000256" key="8">
    <source>
        <dbReference type="SAM" id="MobiDB-lite"/>
    </source>
</evidence>
<dbReference type="InterPro" id="IPR028889">
    <property type="entry name" value="USP"/>
</dbReference>
<accession>A0A165K8M0</accession>
<feature type="compositionally biased region" description="Polar residues" evidence="8">
    <location>
        <begin position="1"/>
        <end position="16"/>
    </location>
</feature>
<dbReference type="PANTHER" id="PTHR24006:SF758">
    <property type="entry name" value="UBIQUITIN CARBOXYL-TERMINAL HYDROLASE 36"/>
    <property type="match status" value="1"/>
</dbReference>
<evidence type="ECO:0000256" key="1">
    <source>
        <dbReference type="ARBA" id="ARBA00000707"/>
    </source>
</evidence>
<feature type="region of interest" description="Disordered" evidence="8">
    <location>
        <begin position="752"/>
        <end position="837"/>
    </location>
</feature>
<dbReference type="InParanoid" id="A0A165K8M0"/>
<feature type="compositionally biased region" description="Polar residues" evidence="8">
    <location>
        <begin position="49"/>
        <end position="65"/>
    </location>
</feature>
<reference evidence="10 11" key="1">
    <citation type="journal article" date="2016" name="Mol. Biol. Evol.">
        <title>Comparative Genomics of Early-Diverging Mushroom-Forming Fungi Provides Insights into the Origins of Lignocellulose Decay Capabilities.</title>
        <authorList>
            <person name="Nagy L.G."/>
            <person name="Riley R."/>
            <person name="Tritt A."/>
            <person name="Adam C."/>
            <person name="Daum C."/>
            <person name="Floudas D."/>
            <person name="Sun H."/>
            <person name="Yadav J.S."/>
            <person name="Pangilinan J."/>
            <person name="Larsson K.H."/>
            <person name="Matsuura K."/>
            <person name="Barry K."/>
            <person name="Labutti K."/>
            <person name="Kuo R."/>
            <person name="Ohm R.A."/>
            <person name="Bhattacharya S.S."/>
            <person name="Shirouzu T."/>
            <person name="Yoshinaga Y."/>
            <person name="Martin F.M."/>
            <person name="Grigoriev I.V."/>
            <person name="Hibbett D.S."/>
        </authorList>
    </citation>
    <scope>NUCLEOTIDE SEQUENCE [LARGE SCALE GENOMIC DNA]</scope>
    <source>
        <strain evidence="10 11">HHB12733</strain>
    </source>
</reference>
<dbReference type="PANTHER" id="PTHR24006">
    <property type="entry name" value="UBIQUITIN CARBOXYL-TERMINAL HYDROLASE"/>
    <property type="match status" value="1"/>
</dbReference>
<dbReference type="Proteomes" id="UP000076842">
    <property type="component" value="Unassembled WGS sequence"/>
</dbReference>
<evidence type="ECO:0000256" key="6">
    <source>
        <dbReference type="ARBA" id="ARBA00022801"/>
    </source>
</evidence>
<keyword evidence="7" id="KW-0788">Thiol protease</keyword>
<feature type="compositionally biased region" description="Acidic residues" evidence="8">
    <location>
        <begin position="779"/>
        <end position="788"/>
    </location>
</feature>
<feature type="compositionally biased region" description="Basic and acidic residues" evidence="8">
    <location>
        <begin position="561"/>
        <end position="573"/>
    </location>
</feature>
<comment type="catalytic activity">
    <reaction evidence="1">
        <text>Thiol-dependent hydrolysis of ester, thioester, amide, peptide and isopeptide bonds formed by the C-terminal Gly of ubiquitin (a 76-residue protein attached to proteins as an intracellular targeting signal).</text>
        <dbReference type="EC" id="3.4.19.12"/>
    </reaction>
</comment>
<dbReference type="InterPro" id="IPR050164">
    <property type="entry name" value="Peptidase_C19"/>
</dbReference>
<keyword evidence="4" id="KW-0645">Protease</keyword>
<dbReference type="InterPro" id="IPR038765">
    <property type="entry name" value="Papain-like_cys_pep_sf"/>
</dbReference>
<feature type="domain" description="USP" evidence="9">
    <location>
        <begin position="192"/>
        <end position="529"/>
    </location>
</feature>
<dbReference type="STRING" id="1353952.A0A165K8M0"/>
<evidence type="ECO:0000313" key="10">
    <source>
        <dbReference type="EMBL" id="KZT62824.1"/>
    </source>
</evidence>
<comment type="similarity">
    <text evidence="2">Belongs to the peptidase C19 family.</text>
</comment>
<evidence type="ECO:0000256" key="7">
    <source>
        <dbReference type="ARBA" id="ARBA00022807"/>
    </source>
</evidence>
<evidence type="ECO:0000256" key="2">
    <source>
        <dbReference type="ARBA" id="ARBA00009085"/>
    </source>
</evidence>
<sequence length="837" mass="90419">MESIRSLNSSPASSREPTPPPTAEAGMVAAVERPVVDAADVSRVATHPATDSPSATQLSADSATSSALPIHDAPIPELAPGITPLNELLKHPLEFVTYKGDSALSKFEQKYKPVNPPSSPTYESDTTAISTASATSGVSLAETSASASSTGTRVEPAGMLVEVPAQKQPGPVPTINERPLLMSWRQSMPSPVGLINYTNSCFINAVLQSLMWCAPFAQALLGEPAYTVCPHPQPPRPATQRRGRAQGDDFYCTLCETAALARRWHHPARRAFRLRPYEIFDGLSRIMPISEWECGMQHDAHEFLVFLRDRLSSAAASLFPKPEPVKDGEKPPPKPLTFIDKLFGFKTRQRIKCTRCGYCSDTINTEEDLGLEIQGVNDIKDAIRQQFSRVEILKGADAYECEKCKTKVQAEKSCALIGTPPVLTVYLKRFETMNGRKLQHLVQYPSVLDLNPYLAKDKDVPPVASTRYRLTAVVCHEGFTAHSGHYTAIVQTSTVPGTNAWVAADDDYMANVRGGMSQKNAYMLLYLRDNTLGKVPALQKVLKPAQPVAQDTTAAAQGGDAHVKNENGKRAVVDEEDAEEGREGSPKRPRTEGPERPAPLFRPRMIKPLPSPRKANEDAPMSPQAPRAPVEMGRKGMKDAIDALTTLSGEGKKLPEEPSSPERNGNGKRASDDEDAGAPVKRQRRDSVIRSPEVGPAAMKDNVPPLSPIASNTPTFGHPAKMGMVPSSPSTPGKKRKVDEAFDLVPNTPIPAAAGGAASSPRAPLASTFAKKSASAVTDENDFDEDSLTIEPKAKKPKKDNKFKTTYGSRPSYGGKNPYNSVHLGSGFGGAKSRMIL</sequence>
<dbReference type="FunCoup" id="A0A165K8M0">
    <property type="interactions" value="132"/>
</dbReference>
<proteinExistence type="inferred from homology"/>
<feature type="compositionally biased region" description="Low complexity" evidence="8">
    <location>
        <begin position="752"/>
        <end position="767"/>
    </location>
</feature>
<feature type="region of interest" description="Disordered" evidence="8">
    <location>
        <begin position="1"/>
        <end position="65"/>
    </location>
</feature>
<feature type="region of interest" description="Disordered" evidence="8">
    <location>
        <begin position="647"/>
        <end position="736"/>
    </location>
</feature>
<keyword evidence="5" id="KW-0833">Ubl conjugation pathway</keyword>
<organism evidence="10 11">
    <name type="scientific">Calocera cornea HHB12733</name>
    <dbReference type="NCBI Taxonomy" id="1353952"/>
    <lineage>
        <taxon>Eukaryota</taxon>
        <taxon>Fungi</taxon>
        <taxon>Dikarya</taxon>
        <taxon>Basidiomycota</taxon>
        <taxon>Agaricomycotina</taxon>
        <taxon>Dacrymycetes</taxon>
        <taxon>Dacrymycetales</taxon>
        <taxon>Dacrymycetaceae</taxon>
        <taxon>Calocera</taxon>
    </lineage>
</organism>
<evidence type="ECO:0000259" key="9">
    <source>
        <dbReference type="PROSITE" id="PS50235"/>
    </source>
</evidence>
<dbReference type="SUPFAM" id="SSF54001">
    <property type="entry name" value="Cysteine proteinases"/>
    <property type="match status" value="1"/>
</dbReference>
<protein>
    <recommendedName>
        <fullName evidence="3">ubiquitinyl hydrolase 1</fullName>
        <ecNumber evidence="3">3.4.19.12</ecNumber>
    </recommendedName>
</protein>
<dbReference type="Pfam" id="PF00443">
    <property type="entry name" value="UCH"/>
    <property type="match status" value="1"/>
</dbReference>
<name>A0A165K8M0_9BASI</name>
<dbReference type="GO" id="GO:0004843">
    <property type="term" value="F:cysteine-type deubiquitinase activity"/>
    <property type="evidence" value="ECO:0007669"/>
    <property type="project" value="UniProtKB-EC"/>
</dbReference>
<dbReference type="EMBL" id="KV423914">
    <property type="protein sequence ID" value="KZT62824.1"/>
    <property type="molecule type" value="Genomic_DNA"/>
</dbReference>
<evidence type="ECO:0000256" key="4">
    <source>
        <dbReference type="ARBA" id="ARBA00022670"/>
    </source>
</evidence>
<dbReference type="InterPro" id="IPR001394">
    <property type="entry name" value="Peptidase_C19_UCH"/>
</dbReference>
<evidence type="ECO:0000313" key="11">
    <source>
        <dbReference type="Proteomes" id="UP000076842"/>
    </source>
</evidence>
<dbReference type="PROSITE" id="PS50235">
    <property type="entry name" value="USP_3"/>
    <property type="match status" value="1"/>
</dbReference>
<dbReference type="OrthoDB" id="420187at2759"/>
<evidence type="ECO:0000256" key="5">
    <source>
        <dbReference type="ARBA" id="ARBA00022786"/>
    </source>
</evidence>
<gene>
    <name evidence="10" type="ORF">CALCODRAFT_552330</name>
</gene>
<dbReference type="PROSITE" id="PS00973">
    <property type="entry name" value="USP_2"/>
    <property type="match status" value="1"/>
</dbReference>
<dbReference type="GO" id="GO:0016579">
    <property type="term" value="P:protein deubiquitination"/>
    <property type="evidence" value="ECO:0007669"/>
    <property type="project" value="InterPro"/>
</dbReference>
<dbReference type="EC" id="3.4.19.12" evidence="3"/>
<dbReference type="GO" id="GO:0005829">
    <property type="term" value="C:cytosol"/>
    <property type="evidence" value="ECO:0007669"/>
    <property type="project" value="TreeGrafter"/>
</dbReference>
<keyword evidence="6" id="KW-0378">Hydrolase</keyword>
<dbReference type="InterPro" id="IPR018200">
    <property type="entry name" value="USP_CS"/>
</dbReference>
<evidence type="ECO:0000256" key="3">
    <source>
        <dbReference type="ARBA" id="ARBA00012759"/>
    </source>
</evidence>
<dbReference type="GO" id="GO:0006508">
    <property type="term" value="P:proteolysis"/>
    <property type="evidence" value="ECO:0007669"/>
    <property type="project" value="UniProtKB-KW"/>
</dbReference>
<feature type="compositionally biased region" description="Basic and acidic residues" evidence="8">
    <location>
        <begin position="581"/>
        <end position="595"/>
    </location>
</feature>
<dbReference type="Gene3D" id="3.90.70.10">
    <property type="entry name" value="Cysteine proteinases"/>
    <property type="match status" value="1"/>
</dbReference>
<dbReference type="AlphaFoldDB" id="A0A165K8M0"/>
<feature type="region of interest" description="Disordered" evidence="8">
    <location>
        <begin position="545"/>
        <end position="632"/>
    </location>
</feature>
<keyword evidence="11" id="KW-1185">Reference proteome</keyword>